<feature type="domain" description="Histidine kinase/HSP90-like ATPase" evidence="3">
    <location>
        <begin position="39"/>
        <end position="138"/>
    </location>
</feature>
<organism evidence="4 5">
    <name type="scientific">Streptomyces polyasparticus</name>
    <dbReference type="NCBI Taxonomy" id="2767826"/>
    <lineage>
        <taxon>Bacteria</taxon>
        <taxon>Bacillati</taxon>
        <taxon>Actinomycetota</taxon>
        <taxon>Actinomycetes</taxon>
        <taxon>Kitasatosporales</taxon>
        <taxon>Streptomycetaceae</taxon>
        <taxon>Streptomyces</taxon>
    </lineage>
</organism>
<dbReference type="InterPro" id="IPR050267">
    <property type="entry name" value="Anti-sigma-factor_SerPK"/>
</dbReference>
<feature type="region of interest" description="Disordered" evidence="2">
    <location>
        <begin position="167"/>
        <end position="201"/>
    </location>
</feature>
<keyword evidence="5" id="KW-1185">Reference proteome</keyword>
<dbReference type="CDD" id="cd16936">
    <property type="entry name" value="HATPase_RsbW-like"/>
    <property type="match status" value="1"/>
</dbReference>
<dbReference type="SUPFAM" id="SSF55874">
    <property type="entry name" value="ATPase domain of HSP90 chaperone/DNA topoisomerase II/histidine kinase"/>
    <property type="match status" value="1"/>
</dbReference>
<evidence type="ECO:0000259" key="3">
    <source>
        <dbReference type="Pfam" id="PF13581"/>
    </source>
</evidence>
<dbReference type="GO" id="GO:0005524">
    <property type="term" value="F:ATP binding"/>
    <property type="evidence" value="ECO:0007669"/>
    <property type="project" value="UniProtKB-KW"/>
</dbReference>
<dbReference type="EMBL" id="JACTVJ010000026">
    <property type="protein sequence ID" value="MBC9718455.1"/>
    <property type="molecule type" value="Genomic_DNA"/>
</dbReference>
<feature type="compositionally biased region" description="Low complexity" evidence="2">
    <location>
        <begin position="184"/>
        <end position="201"/>
    </location>
</feature>
<dbReference type="InterPro" id="IPR003594">
    <property type="entry name" value="HATPase_dom"/>
</dbReference>
<gene>
    <name evidence="4" type="ORF">H9Y04_38620</name>
</gene>
<dbReference type="InterPro" id="IPR036890">
    <property type="entry name" value="HATPase_C_sf"/>
</dbReference>
<dbReference type="RefSeq" id="WP_187818884.1">
    <property type="nucleotide sequence ID" value="NZ_JACTVJ010000026.1"/>
</dbReference>
<keyword evidence="1" id="KW-0418">Kinase</keyword>
<proteinExistence type="predicted"/>
<dbReference type="Proteomes" id="UP000642284">
    <property type="component" value="Unassembled WGS sequence"/>
</dbReference>
<feature type="compositionally biased region" description="Low complexity" evidence="2">
    <location>
        <begin position="167"/>
        <end position="176"/>
    </location>
</feature>
<evidence type="ECO:0000313" key="5">
    <source>
        <dbReference type="Proteomes" id="UP000642284"/>
    </source>
</evidence>
<dbReference type="Gene3D" id="3.30.565.10">
    <property type="entry name" value="Histidine kinase-like ATPase, C-terminal domain"/>
    <property type="match status" value="1"/>
</dbReference>
<keyword evidence="4" id="KW-0067">ATP-binding</keyword>
<dbReference type="PANTHER" id="PTHR35526">
    <property type="entry name" value="ANTI-SIGMA-F FACTOR RSBW-RELATED"/>
    <property type="match status" value="1"/>
</dbReference>
<accession>A0ABR7SSH8</accession>
<dbReference type="Pfam" id="PF13581">
    <property type="entry name" value="HATPase_c_2"/>
    <property type="match status" value="1"/>
</dbReference>
<sequence length="201" mass="20880">MRAMPHEMREHPSDDAEVLSIAAPLTGRKLSFTVESVDAAVPVARREVAAQLRVWGVPPVSELYDTALLAVSELVTNSVQHAADSSPTAKVAVSMDGTHLTVAVHDRHPLLPQPVHTPHPDGSGGWGLRLIAALATEAGGTTSVPPDADGRGKTVLVRLPLPALRSASASSLVAPSPAEPRPVEAPAAEPDAPRAAVPARF</sequence>
<reference evidence="4 5" key="1">
    <citation type="submission" date="2020-08" db="EMBL/GenBank/DDBJ databases">
        <title>Genemic of Streptomyces polyaspartic.</title>
        <authorList>
            <person name="Liu W."/>
        </authorList>
    </citation>
    <scope>NUCLEOTIDE SEQUENCE [LARGE SCALE GENOMIC DNA]</scope>
    <source>
        <strain evidence="4 5">TRM66268-LWL</strain>
    </source>
</reference>
<keyword evidence="4" id="KW-0547">Nucleotide-binding</keyword>
<evidence type="ECO:0000313" key="4">
    <source>
        <dbReference type="EMBL" id="MBC9718455.1"/>
    </source>
</evidence>
<keyword evidence="1" id="KW-0723">Serine/threonine-protein kinase</keyword>
<dbReference type="PANTHER" id="PTHR35526:SF3">
    <property type="entry name" value="ANTI-SIGMA-F FACTOR RSBW"/>
    <property type="match status" value="1"/>
</dbReference>
<evidence type="ECO:0000256" key="1">
    <source>
        <dbReference type="ARBA" id="ARBA00022527"/>
    </source>
</evidence>
<protein>
    <submittedName>
        <fullName evidence="4">ATP-binding protein</fullName>
    </submittedName>
</protein>
<name>A0ABR7SSH8_9ACTN</name>
<evidence type="ECO:0000256" key="2">
    <source>
        <dbReference type="SAM" id="MobiDB-lite"/>
    </source>
</evidence>
<keyword evidence="1" id="KW-0808">Transferase</keyword>
<comment type="caution">
    <text evidence="4">The sequence shown here is derived from an EMBL/GenBank/DDBJ whole genome shotgun (WGS) entry which is preliminary data.</text>
</comment>